<dbReference type="GO" id="GO:0005783">
    <property type="term" value="C:endoplasmic reticulum"/>
    <property type="evidence" value="ECO:0007669"/>
    <property type="project" value="TreeGrafter"/>
</dbReference>
<keyword evidence="1" id="KW-0436">Ligase</keyword>
<reference evidence="5" key="1">
    <citation type="submission" date="2021-02" db="EMBL/GenBank/DDBJ databases">
        <authorList>
            <person name="Nowell W R."/>
        </authorList>
    </citation>
    <scope>NUCLEOTIDE SEQUENCE</scope>
</reference>
<dbReference type="PANTHER" id="PTHR43272">
    <property type="entry name" value="LONG-CHAIN-FATTY-ACID--COA LIGASE"/>
    <property type="match status" value="1"/>
</dbReference>
<keyword evidence="2" id="KW-0276">Fatty acid metabolism</keyword>
<evidence type="ECO:0000313" key="6">
    <source>
        <dbReference type="EMBL" id="CAF4445616.1"/>
    </source>
</evidence>
<sequence>EPKIAMLSHENLLASTKGNLIRLDGANVIRPVTNRHCSFLPMAHIFERFVILQILLKGTEVIFCPTPEKLIEYLSIVKPTQASVVPRILNKVYDKIMADVSKSKVKQFLVQSALREQPPFLSRFVFRKVKNLFGGELKGIITGSAPIKPDVMHFFRIALNILIIEGYGQTESTAGGSTTHPIDMSYGTVGSPGPNAEIKLIDVPDTNYRSEINQGEICLRGPTIFKGESNSVIGTAYISSFQ</sequence>
<keyword evidence="2" id="KW-0443">Lipid metabolism</keyword>
<evidence type="ECO:0000313" key="5">
    <source>
        <dbReference type="EMBL" id="CAF1624100.1"/>
    </source>
</evidence>
<dbReference type="Proteomes" id="UP000682733">
    <property type="component" value="Unassembled WGS sequence"/>
</dbReference>
<evidence type="ECO:0000259" key="4">
    <source>
        <dbReference type="Pfam" id="PF00501"/>
    </source>
</evidence>
<dbReference type="Gene3D" id="3.40.50.12780">
    <property type="entry name" value="N-terminal domain of ligase-like"/>
    <property type="match status" value="1"/>
</dbReference>
<comment type="caution">
    <text evidence="5">The sequence shown here is derived from an EMBL/GenBank/DDBJ whole genome shotgun (WGS) entry which is preliminary data.</text>
</comment>
<dbReference type="GO" id="GO:0004467">
    <property type="term" value="F:long-chain fatty acid-CoA ligase activity"/>
    <property type="evidence" value="ECO:0007669"/>
    <property type="project" value="UniProtKB-EC"/>
</dbReference>
<dbReference type="PANTHER" id="PTHR43272:SF107">
    <property type="entry name" value="LONG-CHAIN-FATTY-ACID--COA LIGASE 5"/>
    <property type="match status" value="1"/>
</dbReference>
<dbReference type="GO" id="GO:0016020">
    <property type="term" value="C:membrane"/>
    <property type="evidence" value="ECO:0007669"/>
    <property type="project" value="TreeGrafter"/>
</dbReference>
<dbReference type="Proteomes" id="UP000677228">
    <property type="component" value="Unassembled WGS sequence"/>
</dbReference>
<evidence type="ECO:0000256" key="3">
    <source>
        <dbReference type="ARBA" id="ARBA00026121"/>
    </source>
</evidence>
<dbReference type="Pfam" id="PF00501">
    <property type="entry name" value="AMP-binding"/>
    <property type="match status" value="1"/>
</dbReference>
<gene>
    <name evidence="5" type="ORF">OVA965_LOCUS43365</name>
    <name evidence="6" type="ORF">TMI583_LOCUS45588</name>
</gene>
<dbReference type="EC" id="6.2.1.3" evidence="3"/>
<dbReference type="SUPFAM" id="SSF56801">
    <property type="entry name" value="Acetyl-CoA synthetase-like"/>
    <property type="match status" value="1"/>
</dbReference>
<organism evidence="5 7">
    <name type="scientific">Didymodactylos carnosus</name>
    <dbReference type="NCBI Taxonomy" id="1234261"/>
    <lineage>
        <taxon>Eukaryota</taxon>
        <taxon>Metazoa</taxon>
        <taxon>Spiralia</taxon>
        <taxon>Gnathifera</taxon>
        <taxon>Rotifera</taxon>
        <taxon>Eurotatoria</taxon>
        <taxon>Bdelloidea</taxon>
        <taxon>Philodinida</taxon>
        <taxon>Philodinidae</taxon>
        <taxon>Didymodactylos</taxon>
    </lineage>
</organism>
<accession>A0A8S2G660</accession>
<dbReference type="EMBL" id="CAJOBA010081879">
    <property type="protein sequence ID" value="CAF4445616.1"/>
    <property type="molecule type" value="Genomic_DNA"/>
</dbReference>
<feature type="domain" description="AMP-dependent synthetase/ligase" evidence="4">
    <location>
        <begin position="2"/>
        <end position="227"/>
    </location>
</feature>
<dbReference type="InterPro" id="IPR042099">
    <property type="entry name" value="ANL_N_sf"/>
</dbReference>
<evidence type="ECO:0000256" key="2">
    <source>
        <dbReference type="ARBA" id="ARBA00022832"/>
    </source>
</evidence>
<feature type="non-terminal residue" evidence="5">
    <location>
        <position position="1"/>
    </location>
</feature>
<dbReference type="InterPro" id="IPR000873">
    <property type="entry name" value="AMP-dep_synth/lig_dom"/>
</dbReference>
<proteinExistence type="predicted"/>
<dbReference type="EMBL" id="CAJNOK010056797">
    <property type="protein sequence ID" value="CAF1624100.1"/>
    <property type="molecule type" value="Genomic_DNA"/>
</dbReference>
<name>A0A8S2G660_9BILA</name>
<evidence type="ECO:0000313" key="7">
    <source>
        <dbReference type="Proteomes" id="UP000677228"/>
    </source>
</evidence>
<evidence type="ECO:0000256" key="1">
    <source>
        <dbReference type="ARBA" id="ARBA00022598"/>
    </source>
</evidence>
<protein>
    <recommendedName>
        <fullName evidence="3">long-chain-fatty-acid--CoA ligase</fullName>
        <ecNumber evidence="3">6.2.1.3</ecNumber>
    </recommendedName>
</protein>
<dbReference type="AlphaFoldDB" id="A0A8S2G660"/>